<comment type="caution">
    <text evidence="2">The sequence shown here is derived from an EMBL/GenBank/DDBJ whole genome shotgun (WGS) entry which is preliminary data.</text>
</comment>
<feature type="compositionally biased region" description="Low complexity" evidence="1">
    <location>
        <begin position="7"/>
        <end position="32"/>
    </location>
</feature>
<proteinExistence type="predicted"/>
<dbReference type="EMBL" id="CAXLJM020000105">
    <property type="protein sequence ID" value="CAL8134900.1"/>
    <property type="molecule type" value="Genomic_DNA"/>
</dbReference>
<evidence type="ECO:0000313" key="3">
    <source>
        <dbReference type="Proteomes" id="UP001642540"/>
    </source>
</evidence>
<organism evidence="2 3">
    <name type="scientific">Orchesella dallaii</name>
    <dbReference type="NCBI Taxonomy" id="48710"/>
    <lineage>
        <taxon>Eukaryota</taxon>
        <taxon>Metazoa</taxon>
        <taxon>Ecdysozoa</taxon>
        <taxon>Arthropoda</taxon>
        <taxon>Hexapoda</taxon>
        <taxon>Collembola</taxon>
        <taxon>Entomobryomorpha</taxon>
        <taxon>Entomobryoidea</taxon>
        <taxon>Orchesellidae</taxon>
        <taxon>Orchesellinae</taxon>
        <taxon>Orchesella</taxon>
    </lineage>
</organism>
<dbReference type="Proteomes" id="UP001642540">
    <property type="component" value="Unassembled WGS sequence"/>
</dbReference>
<name>A0ABP1RT17_9HEXA</name>
<sequence length="495" mass="54708">MQKGKVLLSASPTTTSSSASSEKADSLSFSSPSSTLPLAPLPTSCSSSSVTALVAPLLPSSQSSSLSSLHWCSVPSFWLLERLNVDDYPHHLNFLLILLLLPPSPSAVDDKRQTFCRHEVSTCLLISWLRYSPTCSSADSANWCRVVDVNTFLLRFIIIVIITKAAVHIGNRNPNSSCALQPNLKGECDLVPNLLSKETKKNVRSRWLLSSSNDDQDDSDADATVRWNPCHFRPWKEGALSPSLLDFGGGSEAHTSSKSSFSSTFHLDVVDANECCHCCWKVQFLNHFTTTHPIATAAHCYCCSECCNKDRPHLVKNVSTTSVANSNSVHGQTLSCLAIFNRRRFDPLSNKHSYCLIVISLSSSTLEVTNDSILLNIFIGRSSSSISSSLFLFPFWILVPVSSIHYDLVTTASFGKRWFCFNVTNIGYCGFSNFSQTFGISSIKNTFLETLTLSLKYFYDSLTIQSGNLKKDYYIDIGYQSSESLVKYLVWCVQS</sequence>
<protein>
    <submittedName>
        <fullName evidence="2">Uncharacterized protein</fullName>
    </submittedName>
</protein>
<accession>A0ABP1RT17</accession>
<evidence type="ECO:0000256" key="1">
    <source>
        <dbReference type="SAM" id="MobiDB-lite"/>
    </source>
</evidence>
<gene>
    <name evidence="2" type="ORF">ODALV1_LOCUS25739</name>
</gene>
<keyword evidence="3" id="KW-1185">Reference proteome</keyword>
<reference evidence="2 3" key="1">
    <citation type="submission" date="2024-08" db="EMBL/GenBank/DDBJ databases">
        <authorList>
            <person name="Cucini C."/>
            <person name="Frati F."/>
        </authorList>
    </citation>
    <scope>NUCLEOTIDE SEQUENCE [LARGE SCALE GENOMIC DNA]</scope>
</reference>
<evidence type="ECO:0000313" key="2">
    <source>
        <dbReference type="EMBL" id="CAL8134900.1"/>
    </source>
</evidence>
<feature type="region of interest" description="Disordered" evidence="1">
    <location>
        <begin position="1"/>
        <end position="32"/>
    </location>
</feature>